<reference evidence="1 2" key="1">
    <citation type="submission" date="2015-09" db="EMBL/GenBank/DDBJ databases">
        <title>Host preference determinants of Valsa canker pathogens revealed by comparative genomics.</title>
        <authorList>
            <person name="Yin Z."/>
            <person name="Huang L."/>
        </authorList>
    </citation>
    <scope>NUCLEOTIDE SEQUENCE [LARGE SCALE GENOMIC DNA]</scope>
    <source>
        <strain evidence="1 2">03-1</strain>
    </source>
</reference>
<gene>
    <name evidence="1" type="ORF">VMCG_05664</name>
</gene>
<dbReference type="EMBL" id="LKEA01000018">
    <property type="protein sequence ID" value="ROW01968.1"/>
    <property type="molecule type" value="Genomic_DNA"/>
</dbReference>
<evidence type="ECO:0000313" key="1">
    <source>
        <dbReference type="EMBL" id="ROW01968.1"/>
    </source>
</evidence>
<comment type="caution">
    <text evidence="1">The sequence shown here is derived from an EMBL/GenBank/DDBJ whole genome shotgun (WGS) entry which is preliminary data.</text>
</comment>
<dbReference type="OrthoDB" id="5208330at2759"/>
<accession>A0A423WFD7</accession>
<dbReference type="STRING" id="356882.A0A423WFD7"/>
<keyword evidence="2" id="KW-1185">Reference proteome</keyword>
<sequence>MPLLTEDLLPSHGVAAVFTDVSSWLASLSPHTRTSRRPQTLILVERRRHEATVAFLKQLEADPMRQRDGQPAVVLAYDWRLVEATTDEETKYRTSGGERNWGA</sequence>
<protein>
    <submittedName>
        <fullName evidence="1">Uncharacterized protein</fullName>
    </submittedName>
</protein>
<name>A0A423WFD7_9PEZI</name>
<organism evidence="1 2">
    <name type="scientific">Cytospora schulzeri</name>
    <dbReference type="NCBI Taxonomy" id="448051"/>
    <lineage>
        <taxon>Eukaryota</taxon>
        <taxon>Fungi</taxon>
        <taxon>Dikarya</taxon>
        <taxon>Ascomycota</taxon>
        <taxon>Pezizomycotina</taxon>
        <taxon>Sordariomycetes</taxon>
        <taxon>Sordariomycetidae</taxon>
        <taxon>Diaporthales</taxon>
        <taxon>Cytosporaceae</taxon>
        <taxon>Cytospora</taxon>
    </lineage>
</organism>
<dbReference type="Proteomes" id="UP000283895">
    <property type="component" value="Unassembled WGS sequence"/>
</dbReference>
<proteinExistence type="predicted"/>
<dbReference type="AlphaFoldDB" id="A0A423WFD7"/>
<evidence type="ECO:0000313" key="2">
    <source>
        <dbReference type="Proteomes" id="UP000283895"/>
    </source>
</evidence>